<dbReference type="Proteomes" id="UP000263742">
    <property type="component" value="Segment"/>
</dbReference>
<proteinExistence type="predicted"/>
<evidence type="ECO:0000313" key="1">
    <source>
        <dbReference type="EMBL" id="AXG66687.1"/>
    </source>
</evidence>
<sequence length="96" mass="10949">MRKIPAKSKRKSVEKNSLQLLKAGKTFYVSISSGDKSEEIKMTNDYKYVKTCMVAVAHISGNPEVRLHLGRNLMDDTPDTYIFEIEISIKRKKGKN</sequence>
<gene>
    <name evidence="1" type="ORF">JA13_284</name>
</gene>
<name>A0A384ZWS9_9CAUD</name>
<dbReference type="EMBL" id="MH460460">
    <property type="protein sequence ID" value="AXG66687.1"/>
    <property type="molecule type" value="Genomic_DNA"/>
</dbReference>
<reference evidence="1 2" key="1">
    <citation type="journal article" date="2018" name="Front. Microbiol.">
        <title>Jumbo Bacteriophages Are Represented Within an Increasing Diversity of Environmental Viruses Infecting the Emerging Phytopathogen, Dickeya solani.</title>
        <authorList>
            <person name="Day A.W."/>
            <person name="Ahn J."/>
            <person name="Salmond G.P.C."/>
        </authorList>
    </citation>
    <scope>NUCLEOTIDE SEQUENCE [LARGE SCALE GENOMIC DNA]</scope>
</reference>
<protein>
    <submittedName>
        <fullName evidence="1">Uncharacterized protein</fullName>
    </submittedName>
</protein>
<organism evidence="1 2">
    <name type="scientific">Dickeya phage vB_DsoM_JA13</name>
    <dbReference type="NCBI Taxonomy" id="2283030"/>
    <lineage>
        <taxon>Viruses</taxon>
        <taxon>Duplodnaviria</taxon>
        <taxon>Heunggongvirae</taxon>
        <taxon>Uroviricota</taxon>
        <taxon>Caudoviricetes</taxon>
        <taxon>Salmondvirus</taxon>
        <taxon>Salmondvirus JA11</taxon>
    </lineage>
</organism>
<accession>A0A384ZWS9</accession>
<evidence type="ECO:0000313" key="2">
    <source>
        <dbReference type="Proteomes" id="UP000263742"/>
    </source>
</evidence>